<organism evidence="3 4">
    <name type="scientific">Paraburkholderia guartelaensis</name>
    <dbReference type="NCBI Taxonomy" id="2546446"/>
    <lineage>
        <taxon>Bacteria</taxon>
        <taxon>Pseudomonadati</taxon>
        <taxon>Pseudomonadota</taxon>
        <taxon>Betaproteobacteria</taxon>
        <taxon>Burkholderiales</taxon>
        <taxon>Burkholderiaceae</taxon>
        <taxon>Paraburkholderia</taxon>
    </lineage>
</organism>
<evidence type="ECO:0000313" key="4">
    <source>
        <dbReference type="Proteomes" id="UP000295606"/>
    </source>
</evidence>
<proteinExistence type="predicted"/>
<evidence type="ECO:0000313" key="3">
    <source>
        <dbReference type="EMBL" id="TDG05855.1"/>
    </source>
</evidence>
<dbReference type="RefSeq" id="WP_133185095.1">
    <property type="nucleotide sequence ID" value="NZ_SMOD01000018.1"/>
</dbReference>
<comment type="caution">
    <text evidence="3">The sequence shown here is derived from an EMBL/GenBank/DDBJ whole genome shotgun (WGS) entry which is preliminary data.</text>
</comment>
<dbReference type="Proteomes" id="UP000295606">
    <property type="component" value="Unassembled WGS sequence"/>
</dbReference>
<dbReference type="OrthoDB" id="286202at2"/>
<keyword evidence="1" id="KW-0732">Signal</keyword>
<accession>A0A4R5L9Y5</accession>
<dbReference type="Pfam" id="PF09084">
    <property type="entry name" value="NMT1"/>
    <property type="match status" value="1"/>
</dbReference>
<dbReference type="EMBL" id="SMOD01000018">
    <property type="protein sequence ID" value="TDG05855.1"/>
    <property type="molecule type" value="Genomic_DNA"/>
</dbReference>
<dbReference type="AlphaFoldDB" id="A0A4R5L9Y5"/>
<feature type="chain" id="PRO_5020840235" evidence="1">
    <location>
        <begin position="30"/>
        <end position="361"/>
    </location>
</feature>
<dbReference type="Gene3D" id="3.40.190.10">
    <property type="entry name" value="Periplasmic binding protein-like II"/>
    <property type="match status" value="2"/>
</dbReference>
<dbReference type="SUPFAM" id="SSF53850">
    <property type="entry name" value="Periplasmic binding protein-like II"/>
    <property type="match status" value="1"/>
</dbReference>
<gene>
    <name evidence="3" type="ORF">E1N52_23335</name>
</gene>
<name>A0A4R5L9Y5_9BURK</name>
<dbReference type="PANTHER" id="PTHR30024">
    <property type="entry name" value="ALIPHATIC SULFONATES-BINDING PROTEIN-RELATED"/>
    <property type="match status" value="1"/>
</dbReference>
<dbReference type="InterPro" id="IPR015168">
    <property type="entry name" value="SsuA/THI5"/>
</dbReference>
<protein>
    <submittedName>
        <fullName evidence="3">ABC transporter substrate-binding protein</fullName>
    </submittedName>
</protein>
<dbReference type="PROSITE" id="PS51257">
    <property type="entry name" value="PROKAR_LIPOPROTEIN"/>
    <property type="match status" value="1"/>
</dbReference>
<reference evidence="3 4" key="1">
    <citation type="submission" date="2019-03" db="EMBL/GenBank/DDBJ databases">
        <title>Paraburkholderia sp. isolated from native Mimosa gymnas in Guartela State Park, Brazil.</title>
        <authorList>
            <person name="Paulitsch F."/>
            <person name="Hungria M."/>
            <person name="Delamuta J.R.M."/>
            <person name="Ribeiro R.A."/>
            <person name="Dall'Agnol R."/>
            <person name="Silva J.S.B."/>
        </authorList>
    </citation>
    <scope>NUCLEOTIDE SEQUENCE [LARGE SCALE GENOMIC DNA]</scope>
    <source>
        <strain evidence="3 4">CNPSo 3008</strain>
    </source>
</reference>
<evidence type="ECO:0000259" key="2">
    <source>
        <dbReference type="Pfam" id="PF09084"/>
    </source>
</evidence>
<feature type="domain" description="SsuA/THI5-like" evidence="2">
    <location>
        <begin position="63"/>
        <end position="281"/>
    </location>
</feature>
<feature type="signal peptide" evidence="1">
    <location>
        <begin position="1"/>
        <end position="29"/>
    </location>
</feature>
<sequence length="361" mass="38983">MKAFSSKIRRHSAGTALLAACAAAALILASGCKPHGEQAQDASVTTTQASAQQEITYFKYPDNPAFDLVYLADKLGYFDNTSTRPKYVGKISAPQIIPLVGTGDIDFGTRMVPLVISAIASGADIKVISAGGETLPDAPHMKYFVRKDSGILGPKDFEGKTVAFNSFGACAEFVTKKYLAQHGVNVSKVNWLVVPDNQSEQALVTKNVDVAIIHPPFSGSAEADPQLRKLWSDWDEDHGLGGMAPYSVNGAFARAHPQAVRDFVTAIARAGNWVNAHPDEARKLTAERLGIDVRLVERYAYVKDLVVTEPPIQYYIDILEQAGKIPKGKVNVKDVYTNDFNPVAKHEAQASATPLPNGTRS</sequence>
<evidence type="ECO:0000256" key="1">
    <source>
        <dbReference type="SAM" id="SignalP"/>
    </source>
</evidence>